<keyword evidence="1" id="KW-0472">Membrane</keyword>
<dbReference type="Proteomes" id="UP000708208">
    <property type="component" value="Unassembled WGS sequence"/>
</dbReference>
<organism evidence="2 3">
    <name type="scientific">Allacma fusca</name>
    <dbReference type="NCBI Taxonomy" id="39272"/>
    <lineage>
        <taxon>Eukaryota</taxon>
        <taxon>Metazoa</taxon>
        <taxon>Ecdysozoa</taxon>
        <taxon>Arthropoda</taxon>
        <taxon>Hexapoda</taxon>
        <taxon>Collembola</taxon>
        <taxon>Symphypleona</taxon>
        <taxon>Sminthuridae</taxon>
        <taxon>Allacma</taxon>
    </lineage>
</organism>
<sequence>MENYESSKEAIWDITHTDVYVPMLSISELSSSDLKMHQQWILRRKRIIYFLMLFTVAAVYSCAVSTIYVLPQLFGDSEGVSSEDHQMAVNDWTVSTGGSKEFPTTQLNDVNGLITPSGSNNDSESYVYCVLSANEEYQKFTDSCNAAVFRGADDGNLNHYFPEDFNANDIVYVRLPSSQSKRFVQDVTTTFLRIQSLTLQIHKLCDGSVEKTQNNLPSNATDTVWEQLNWLQINLQVQNECNPVYEMVSSWKMPKLQLLSFDRPYFSVSNQDSVRAILKKNSKIKSLRINQGVSCVHCDVFSGIRLPKLTKADIRWKQEFAHVLNQTKTLVSMAPGLTDFTLSLDLPVPEFIWMSKQLKHLKNAQFGIFLNKSEGHQYHLSLSTTIGFEKIENLTLRISVEHAEPNTIPLTIMDFQYLNPSLKCLTVMTKGPYAMNIASDSRRFCTRTHKILQKGQLFECCRY</sequence>
<proteinExistence type="predicted"/>
<dbReference type="EMBL" id="CAJVCH010003858">
    <property type="protein sequence ID" value="CAG7650570.1"/>
    <property type="molecule type" value="Genomic_DNA"/>
</dbReference>
<evidence type="ECO:0000313" key="2">
    <source>
        <dbReference type="EMBL" id="CAG7650570.1"/>
    </source>
</evidence>
<name>A0A8J2JLU0_9HEXA</name>
<keyword evidence="1" id="KW-1133">Transmembrane helix</keyword>
<evidence type="ECO:0000256" key="1">
    <source>
        <dbReference type="SAM" id="Phobius"/>
    </source>
</evidence>
<reference evidence="2" key="1">
    <citation type="submission" date="2021-06" db="EMBL/GenBank/DDBJ databases">
        <authorList>
            <person name="Hodson N. C."/>
            <person name="Mongue J. A."/>
            <person name="Jaron S. K."/>
        </authorList>
    </citation>
    <scope>NUCLEOTIDE SEQUENCE</scope>
</reference>
<feature type="transmembrane region" description="Helical" evidence="1">
    <location>
        <begin position="47"/>
        <end position="70"/>
    </location>
</feature>
<dbReference type="AlphaFoldDB" id="A0A8J2JLU0"/>
<gene>
    <name evidence="2" type="ORF">AFUS01_LOCUS728</name>
</gene>
<comment type="caution">
    <text evidence="2">The sequence shown here is derived from an EMBL/GenBank/DDBJ whole genome shotgun (WGS) entry which is preliminary data.</text>
</comment>
<accession>A0A8J2JLU0</accession>
<protein>
    <submittedName>
        <fullName evidence="2">Uncharacterized protein</fullName>
    </submittedName>
</protein>
<keyword evidence="1" id="KW-0812">Transmembrane</keyword>
<keyword evidence="3" id="KW-1185">Reference proteome</keyword>
<evidence type="ECO:0000313" key="3">
    <source>
        <dbReference type="Proteomes" id="UP000708208"/>
    </source>
</evidence>